<protein>
    <submittedName>
        <fullName evidence="2">MBL fold metallo-hydrolase</fullName>
    </submittedName>
</protein>
<reference evidence="2" key="1">
    <citation type="submission" date="2018-07" db="EMBL/GenBank/DDBJ databases">
        <authorList>
            <consortium name="GenomeTrakr network: Whole genome sequencing for foodborne pathogen traceback"/>
        </authorList>
    </citation>
    <scope>NUCLEOTIDE SEQUENCE</scope>
    <source>
        <strain evidence="2">CFSAN001015</strain>
    </source>
</reference>
<dbReference type="InterPro" id="IPR001279">
    <property type="entry name" value="Metallo-B-lactamas"/>
</dbReference>
<dbReference type="Pfam" id="PF00753">
    <property type="entry name" value="Lactamase_B"/>
    <property type="match status" value="1"/>
</dbReference>
<keyword evidence="2" id="KW-0378">Hydrolase</keyword>
<dbReference type="EMBL" id="CP074596">
    <property type="protein sequence ID" value="QVP50328.1"/>
    <property type="molecule type" value="Genomic_DNA"/>
</dbReference>
<accession>A0A8E6IIA5</accession>
<proteinExistence type="predicted"/>
<dbReference type="PANTHER" id="PTHR30619">
    <property type="entry name" value="DNA INTERNALIZATION/COMPETENCE PROTEIN COMEC/REC2"/>
    <property type="match status" value="1"/>
</dbReference>
<evidence type="ECO:0000259" key="1">
    <source>
        <dbReference type="Pfam" id="PF00753"/>
    </source>
</evidence>
<dbReference type="AlphaFoldDB" id="A0A8E6IIA5"/>
<reference evidence="2" key="2">
    <citation type="submission" date="2021-05" db="EMBL/GenBank/DDBJ databases">
        <title>Whole genome PacBio Sequel sequence of Salmonella enterica subsp. enterica.</title>
        <authorList>
            <person name="Hoffmann M."/>
            <person name="Balkey M."/>
            <person name="Luo Y."/>
        </authorList>
    </citation>
    <scope>NUCLEOTIDE SEQUENCE</scope>
    <source>
        <strain evidence="2">CFSAN001015</strain>
    </source>
</reference>
<name>A0A8E6IIA5_SALER</name>
<sequence length="376" mass="42392">MKIYLNDAGNGDSIILATENTTIMIDGGTAASYNIWKKNVSEINKIDALFVTHIDNDHVNGLIRMFEEKAHPVINEIFYNGIEQVTNSEFCQDDSNNEESSILDSMISNFSDDVEGQSNIGFSEGTSLSFLLRELSYNVNERFDGKVITNTSKPNVFSIGDVTIEIIGPSNENISSIKNNWLEVLSEYGVKRKIINKKCSVAFEKYIDSLRGDLDVEDICEASEESIENLSNKPFIDDNSLNNMSSISFIAECNKKKILLLGDSDARTILEWMDCRGYETINVDAVKLPHHGSKHNYNKELLERILCNKYLISTNGRKHSHPDLETLARIVRYSKKQPVNIFINHSISHIDESFKEKVSNYSPGSNILTGEREVLL</sequence>
<evidence type="ECO:0000313" key="2">
    <source>
        <dbReference type="EMBL" id="QVP50328.1"/>
    </source>
</evidence>
<gene>
    <name evidence="2" type="ORF">AIT66_24295</name>
</gene>
<dbReference type="InterPro" id="IPR052159">
    <property type="entry name" value="Competence_DNA_uptake"/>
</dbReference>
<dbReference type="PANTHER" id="PTHR30619:SF1">
    <property type="entry name" value="RECOMBINATION PROTEIN 2"/>
    <property type="match status" value="1"/>
</dbReference>
<feature type="domain" description="Metallo-beta-lactamase" evidence="1">
    <location>
        <begin position="8"/>
        <end position="74"/>
    </location>
</feature>
<organism evidence="2">
    <name type="scientific">Salmonella enterica subsp. salamae</name>
    <dbReference type="NCBI Taxonomy" id="59202"/>
    <lineage>
        <taxon>Bacteria</taxon>
        <taxon>Pseudomonadati</taxon>
        <taxon>Pseudomonadota</taxon>
        <taxon>Gammaproteobacteria</taxon>
        <taxon>Enterobacterales</taxon>
        <taxon>Enterobacteriaceae</taxon>
        <taxon>Salmonella</taxon>
    </lineage>
</organism>
<dbReference type="InterPro" id="IPR036866">
    <property type="entry name" value="RibonucZ/Hydroxyglut_hydro"/>
</dbReference>
<dbReference type="GO" id="GO:0016787">
    <property type="term" value="F:hydrolase activity"/>
    <property type="evidence" value="ECO:0007669"/>
    <property type="project" value="UniProtKB-KW"/>
</dbReference>
<dbReference type="Gene3D" id="3.60.15.10">
    <property type="entry name" value="Ribonuclease Z/Hydroxyacylglutathione hydrolase-like"/>
    <property type="match status" value="1"/>
</dbReference>
<dbReference type="SUPFAM" id="SSF56281">
    <property type="entry name" value="Metallo-hydrolase/oxidoreductase"/>
    <property type="match status" value="1"/>
</dbReference>